<dbReference type="PANTHER" id="PTHR42715">
    <property type="entry name" value="BETA-GLUCOSIDASE"/>
    <property type="match status" value="1"/>
</dbReference>
<keyword evidence="4" id="KW-0378">Hydrolase</keyword>
<comment type="caution">
    <text evidence="7">The sequence shown here is derived from an EMBL/GenBank/DDBJ whole genome shotgun (WGS) entry which is preliminary data.</text>
</comment>
<dbReference type="InterPro" id="IPR036962">
    <property type="entry name" value="Glyco_hydro_3_N_sf"/>
</dbReference>
<dbReference type="Pfam" id="PF00933">
    <property type="entry name" value="Glyco_hydro_3"/>
    <property type="match status" value="1"/>
</dbReference>
<feature type="domain" description="Fibronectin type III-like" evidence="6">
    <location>
        <begin position="694"/>
        <end position="763"/>
    </location>
</feature>
<dbReference type="Gene3D" id="2.60.40.10">
    <property type="entry name" value="Immunoglobulins"/>
    <property type="match status" value="1"/>
</dbReference>
<protein>
    <recommendedName>
        <fullName evidence="3">beta-glucosidase</fullName>
        <ecNumber evidence="3">3.2.1.21</ecNumber>
    </recommendedName>
</protein>
<evidence type="ECO:0000313" key="7">
    <source>
        <dbReference type="EMBL" id="KAK8898194.1"/>
    </source>
</evidence>
<sequence>MNSKLSPKERAKLLLNELSIEEKLAQLNCYFPRNFSSAELTDMEQIHPYGIGHITSLELRSKRSYNEITTLLRSFQQKAIDLSPHSIPALIHMEGVSGLLLKGSTSFPSGIARGASWDSDLEYEIGQTVGEQAAAAGISQIFAPVLDVTRDSRFGRQCESYGEEPTLVSQMGTAYSNGLQSVKSGLKPQATAKHFLGFHKSEAGVHSAHCIISERELREVYAKPFHSAIRDGNLTGIMPCYNSINGEPVSCSKEIMTDLLRGELGFDGITVSDYCAVSNLKDTQKVCESYTEAGIRAIEAGMDVELQFKQCYNDELLGKVDIQLLDSAVERVLEFKFRAGLFENPFGLSEQELQKVFSDKKCAEVSKKSARESIVLLKNDGVLPLQNKPKKIAVIGWHAGTVRSQFGGYSHFGMAEGLIGAMSIMAGVAEGVERKDNFYEGSRVEREDEFVSDFEELAKDFYPDMKSLFEEIALKYHDSNVVYSYGYDYAGNDCSRHEEALKACQGADVIIMTLGGKNGAGITCTTAENMDSTNINLPYCQDAFIEKAAKLGIPMVGVHLDGRPVSSDSADKYLNSIIEGWNLSEHGASAITEVISGEVNPSGKLPVTIAHCAGQCPIYLGHYNSTSYNRFDTPEYFRRNADTPMAPRYPFGHGISYTQFEYSDLKLCNKSIAPDKALEVEFVVANTGRLDGVEIVQIYVSDVYSSLSRPITELVGFKRIELKKGEKKIVYFSLDLSQLAFLDKKMKWKIEKGEFIIMIGSSSEDIRLKETFIVTDDLYIDGAKRKFYLDVKNK</sequence>
<evidence type="ECO:0000313" key="8">
    <source>
        <dbReference type="Proteomes" id="UP001470230"/>
    </source>
</evidence>
<reference evidence="7 8" key="1">
    <citation type="submission" date="2024-04" db="EMBL/GenBank/DDBJ databases">
        <title>Tritrichomonas musculus Genome.</title>
        <authorList>
            <person name="Alves-Ferreira E."/>
            <person name="Grigg M."/>
            <person name="Lorenzi H."/>
            <person name="Galac M."/>
        </authorList>
    </citation>
    <scope>NUCLEOTIDE SEQUENCE [LARGE SCALE GENOMIC DNA]</scope>
    <source>
        <strain evidence="7 8">EAF2021</strain>
    </source>
</reference>
<dbReference type="PANTHER" id="PTHR42715:SF10">
    <property type="entry name" value="BETA-GLUCOSIDASE"/>
    <property type="match status" value="1"/>
</dbReference>
<dbReference type="InterPro" id="IPR050288">
    <property type="entry name" value="Cellulose_deg_GH3"/>
</dbReference>
<dbReference type="SUPFAM" id="SSF52279">
    <property type="entry name" value="Beta-D-glucan exohydrolase, C-terminal domain"/>
    <property type="match status" value="1"/>
</dbReference>
<proteinExistence type="inferred from homology"/>
<dbReference type="PRINTS" id="PR00133">
    <property type="entry name" value="GLHYDRLASE3"/>
</dbReference>
<evidence type="ECO:0000256" key="4">
    <source>
        <dbReference type="ARBA" id="ARBA00022801"/>
    </source>
</evidence>
<dbReference type="InterPro" id="IPR002772">
    <property type="entry name" value="Glyco_hydro_3_C"/>
</dbReference>
<dbReference type="Pfam" id="PF01915">
    <property type="entry name" value="Glyco_hydro_3_C"/>
    <property type="match status" value="1"/>
</dbReference>
<evidence type="ECO:0000256" key="5">
    <source>
        <dbReference type="ARBA" id="ARBA00023295"/>
    </source>
</evidence>
<evidence type="ECO:0000256" key="1">
    <source>
        <dbReference type="ARBA" id="ARBA00000448"/>
    </source>
</evidence>
<dbReference type="Gene3D" id="3.40.50.1700">
    <property type="entry name" value="Glycoside hydrolase family 3 C-terminal domain"/>
    <property type="match status" value="1"/>
</dbReference>
<keyword evidence="5" id="KW-0326">Glycosidase</keyword>
<comment type="catalytic activity">
    <reaction evidence="1">
        <text>Hydrolysis of terminal, non-reducing beta-D-glucosyl residues with release of beta-D-glucose.</text>
        <dbReference type="EC" id="3.2.1.21"/>
    </reaction>
</comment>
<organism evidence="7 8">
    <name type="scientific">Tritrichomonas musculus</name>
    <dbReference type="NCBI Taxonomy" id="1915356"/>
    <lineage>
        <taxon>Eukaryota</taxon>
        <taxon>Metamonada</taxon>
        <taxon>Parabasalia</taxon>
        <taxon>Tritrichomonadida</taxon>
        <taxon>Tritrichomonadidae</taxon>
        <taxon>Tritrichomonas</taxon>
    </lineage>
</organism>
<name>A0ABR2L4B8_9EUKA</name>
<dbReference type="Proteomes" id="UP001470230">
    <property type="component" value="Unassembled WGS sequence"/>
</dbReference>
<gene>
    <name evidence="7" type="ORF">M9Y10_000468</name>
</gene>
<dbReference type="SUPFAM" id="SSF51445">
    <property type="entry name" value="(Trans)glycosidases"/>
    <property type="match status" value="1"/>
</dbReference>
<comment type="similarity">
    <text evidence="2">Belongs to the glycosyl hydrolase 3 family.</text>
</comment>
<dbReference type="Pfam" id="PF14310">
    <property type="entry name" value="Fn3-like"/>
    <property type="match status" value="1"/>
</dbReference>
<dbReference type="InterPro" id="IPR013783">
    <property type="entry name" value="Ig-like_fold"/>
</dbReference>
<evidence type="ECO:0000256" key="3">
    <source>
        <dbReference type="ARBA" id="ARBA00012744"/>
    </source>
</evidence>
<dbReference type="InterPro" id="IPR036881">
    <property type="entry name" value="Glyco_hydro_3_C_sf"/>
</dbReference>
<dbReference type="InterPro" id="IPR026891">
    <property type="entry name" value="Fn3-like"/>
</dbReference>
<dbReference type="EC" id="3.2.1.21" evidence="3"/>
<dbReference type="EMBL" id="JAPFFF010000001">
    <property type="protein sequence ID" value="KAK8898194.1"/>
    <property type="molecule type" value="Genomic_DNA"/>
</dbReference>
<keyword evidence="8" id="KW-1185">Reference proteome</keyword>
<dbReference type="Gene3D" id="3.20.20.300">
    <property type="entry name" value="Glycoside hydrolase, family 3, N-terminal domain"/>
    <property type="match status" value="1"/>
</dbReference>
<evidence type="ECO:0000256" key="2">
    <source>
        <dbReference type="ARBA" id="ARBA00005336"/>
    </source>
</evidence>
<dbReference type="InterPro" id="IPR017853">
    <property type="entry name" value="GH"/>
</dbReference>
<dbReference type="InterPro" id="IPR001764">
    <property type="entry name" value="Glyco_hydro_3_N"/>
</dbReference>
<accession>A0ABR2L4B8</accession>
<dbReference type="SMART" id="SM01217">
    <property type="entry name" value="Fn3_like"/>
    <property type="match status" value="1"/>
</dbReference>
<evidence type="ECO:0000259" key="6">
    <source>
        <dbReference type="SMART" id="SM01217"/>
    </source>
</evidence>